<reference evidence="1" key="2">
    <citation type="journal article" date="2015" name="Data Brief">
        <title>Shoot transcriptome of the giant reed, Arundo donax.</title>
        <authorList>
            <person name="Barrero R.A."/>
            <person name="Guerrero F.D."/>
            <person name="Moolhuijzen P."/>
            <person name="Goolsby J.A."/>
            <person name="Tidwell J."/>
            <person name="Bellgard S.E."/>
            <person name="Bellgard M.I."/>
        </authorList>
    </citation>
    <scope>NUCLEOTIDE SEQUENCE</scope>
    <source>
        <tissue evidence="1">Shoot tissue taken approximately 20 cm above the soil surface</tissue>
    </source>
</reference>
<protein>
    <submittedName>
        <fullName evidence="1">Uncharacterized protein</fullName>
    </submittedName>
</protein>
<dbReference type="AlphaFoldDB" id="A0A0A8ZFA3"/>
<name>A0A0A8ZFA3_ARUDO</name>
<accession>A0A0A8ZFA3</accession>
<proteinExistence type="predicted"/>
<reference evidence="1" key="1">
    <citation type="submission" date="2014-09" db="EMBL/GenBank/DDBJ databases">
        <authorList>
            <person name="Magalhaes I.L.F."/>
            <person name="Oliveira U."/>
            <person name="Santos F.R."/>
            <person name="Vidigal T.H.D.A."/>
            <person name="Brescovit A.D."/>
            <person name="Santos A.J."/>
        </authorList>
    </citation>
    <scope>NUCLEOTIDE SEQUENCE</scope>
    <source>
        <tissue evidence="1">Shoot tissue taken approximately 20 cm above the soil surface</tissue>
    </source>
</reference>
<sequence length="31" mass="3475">MSQAHQRSEAKWRAFVGHVTGSAIAQLWALH</sequence>
<dbReference type="EMBL" id="GBRH01264358">
    <property type="protein sequence ID" value="JAD33537.1"/>
    <property type="molecule type" value="Transcribed_RNA"/>
</dbReference>
<organism evidence="1">
    <name type="scientific">Arundo donax</name>
    <name type="common">Giant reed</name>
    <name type="synonym">Donax arundinaceus</name>
    <dbReference type="NCBI Taxonomy" id="35708"/>
    <lineage>
        <taxon>Eukaryota</taxon>
        <taxon>Viridiplantae</taxon>
        <taxon>Streptophyta</taxon>
        <taxon>Embryophyta</taxon>
        <taxon>Tracheophyta</taxon>
        <taxon>Spermatophyta</taxon>
        <taxon>Magnoliopsida</taxon>
        <taxon>Liliopsida</taxon>
        <taxon>Poales</taxon>
        <taxon>Poaceae</taxon>
        <taxon>PACMAD clade</taxon>
        <taxon>Arundinoideae</taxon>
        <taxon>Arundineae</taxon>
        <taxon>Arundo</taxon>
    </lineage>
</organism>
<evidence type="ECO:0000313" key="1">
    <source>
        <dbReference type="EMBL" id="JAD33537.1"/>
    </source>
</evidence>